<evidence type="ECO:0000256" key="2">
    <source>
        <dbReference type="ARBA" id="ARBA00023239"/>
    </source>
</evidence>
<evidence type="ECO:0000313" key="5">
    <source>
        <dbReference type="EMBL" id="TKC78077.1"/>
    </source>
</evidence>
<protein>
    <submittedName>
        <fullName evidence="5">Dihydrodipicolinate synthase family protein</fullName>
    </submittedName>
</protein>
<feature type="active site" description="Schiff-base intermediate with substrate" evidence="4">
    <location>
        <position position="175"/>
    </location>
</feature>
<reference evidence="5 6" key="1">
    <citation type="submission" date="2019-04" db="EMBL/GenBank/DDBJ databases">
        <title>Trinickia sp. 7GSK02, isolated from subtropical forest soil.</title>
        <authorList>
            <person name="Gao Z.-H."/>
            <person name="Qiu L.-H."/>
        </authorList>
    </citation>
    <scope>NUCLEOTIDE SEQUENCE [LARGE SCALE GENOMIC DNA]</scope>
    <source>
        <strain evidence="5 6">7GSK02</strain>
    </source>
</reference>
<dbReference type="SUPFAM" id="SSF51569">
    <property type="entry name" value="Aldolase"/>
    <property type="match status" value="1"/>
</dbReference>
<organism evidence="5 6">
    <name type="scientific">Trinickia terrae</name>
    <dbReference type="NCBI Taxonomy" id="2571161"/>
    <lineage>
        <taxon>Bacteria</taxon>
        <taxon>Pseudomonadati</taxon>
        <taxon>Pseudomonadota</taxon>
        <taxon>Betaproteobacteria</taxon>
        <taxon>Burkholderiales</taxon>
        <taxon>Burkholderiaceae</taxon>
        <taxon>Trinickia</taxon>
    </lineage>
</organism>
<dbReference type="PANTHER" id="PTHR12128:SF66">
    <property type="entry name" value="4-HYDROXY-2-OXOGLUTARATE ALDOLASE, MITOCHONDRIAL"/>
    <property type="match status" value="1"/>
</dbReference>
<dbReference type="GO" id="GO:0008840">
    <property type="term" value="F:4-hydroxy-tetrahydrodipicolinate synthase activity"/>
    <property type="evidence" value="ECO:0007669"/>
    <property type="project" value="TreeGrafter"/>
</dbReference>
<comment type="similarity">
    <text evidence="1 3">Belongs to the DapA family.</text>
</comment>
<dbReference type="EMBL" id="SWJE01000029">
    <property type="protein sequence ID" value="TKC78077.1"/>
    <property type="molecule type" value="Genomic_DNA"/>
</dbReference>
<evidence type="ECO:0000256" key="1">
    <source>
        <dbReference type="ARBA" id="ARBA00007592"/>
    </source>
</evidence>
<accession>A0A4U1HF83</accession>
<evidence type="ECO:0000256" key="3">
    <source>
        <dbReference type="PIRNR" id="PIRNR001365"/>
    </source>
</evidence>
<evidence type="ECO:0000256" key="4">
    <source>
        <dbReference type="PIRSR" id="PIRSR001365-1"/>
    </source>
</evidence>
<sequence length="331" mass="35933">MTDLPNSGAVIEGIVPVMLTPFDEAGAIDYAGLERLIEWYLAHGSDALFAVAQSSEMQFLSLAERRALARFVVERVAGRVPVVASGHISADPDAQAEELNAAAESGAQGVVLVTNRLDPERKGTEAFLANLKRLLARLPADLPLGLYECPAPYRRLLSDDELKACIDTGRFVMLKDVSCDLPTVKRRVKLAEGSPLKILNANAAIAWDAMKAGSAGFNGVFTNFHPDLYQWLRTESATDPALAEELSTFLVVAAVSEALGYPALAKIYHQRIGTFASTRCRAIDYDVRERFWALDAVLDRIVAGTEHFRARIAARRAASAAARPGAPRRNT</sequence>
<dbReference type="Pfam" id="PF00701">
    <property type="entry name" value="DHDPS"/>
    <property type="match status" value="1"/>
</dbReference>
<dbReference type="Gene3D" id="3.20.20.70">
    <property type="entry name" value="Aldolase class I"/>
    <property type="match status" value="1"/>
</dbReference>
<dbReference type="InterPro" id="IPR013785">
    <property type="entry name" value="Aldolase_TIM"/>
</dbReference>
<dbReference type="InterPro" id="IPR002220">
    <property type="entry name" value="DapA-like"/>
</dbReference>
<dbReference type="RefSeq" id="WP_136899382.1">
    <property type="nucleotide sequence ID" value="NZ_SWJE01000029.1"/>
</dbReference>
<dbReference type="AlphaFoldDB" id="A0A4U1HF83"/>
<dbReference type="SMART" id="SM01130">
    <property type="entry name" value="DHDPS"/>
    <property type="match status" value="1"/>
</dbReference>
<evidence type="ECO:0000313" key="6">
    <source>
        <dbReference type="Proteomes" id="UP000305539"/>
    </source>
</evidence>
<dbReference type="PANTHER" id="PTHR12128">
    <property type="entry name" value="DIHYDRODIPICOLINATE SYNTHASE"/>
    <property type="match status" value="1"/>
</dbReference>
<dbReference type="CDD" id="cd00408">
    <property type="entry name" value="DHDPS-like"/>
    <property type="match status" value="1"/>
</dbReference>
<dbReference type="PIRSF" id="PIRSF001365">
    <property type="entry name" value="DHDPS"/>
    <property type="match status" value="1"/>
</dbReference>
<name>A0A4U1HF83_9BURK</name>
<proteinExistence type="inferred from homology"/>
<comment type="caution">
    <text evidence="5">The sequence shown here is derived from an EMBL/GenBank/DDBJ whole genome shotgun (WGS) entry which is preliminary data.</text>
</comment>
<dbReference type="OrthoDB" id="9796205at2"/>
<feature type="active site" description="Proton donor/acceptor" evidence="4">
    <location>
        <position position="147"/>
    </location>
</feature>
<gene>
    <name evidence="5" type="ORF">FAZ69_32155</name>
</gene>
<keyword evidence="2 3" id="KW-0456">Lyase</keyword>
<dbReference type="Proteomes" id="UP000305539">
    <property type="component" value="Unassembled WGS sequence"/>
</dbReference>
<keyword evidence="6" id="KW-1185">Reference proteome</keyword>